<evidence type="ECO:0000259" key="1">
    <source>
        <dbReference type="PROSITE" id="PS51388"/>
    </source>
</evidence>
<dbReference type="WBParaSite" id="PDA_v2.g18227.t1">
    <property type="protein sequence ID" value="PDA_v2.g18227.t1"/>
    <property type="gene ID" value="PDA_v2.g18227"/>
</dbReference>
<dbReference type="InterPro" id="IPR022812">
    <property type="entry name" value="Dynamin"/>
</dbReference>
<dbReference type="Proteomes" id="UP000887578">
    <property type="component" value="Unplaced"/>
</dbReference>
<dbReference type="Pfam" id="PF01031">
    <property type="entry name" value="Dynamin_M"/>
    <property type="match status" value="1"/>
</dbReference>
<dbReference type="InterPro" id="IPR020850">
    <property type="entry name" value="GED_dom"/>
</dbReference>
<dbReference type="PROSITE" id="PS51388">
    <property type="entry name" value="GED"/>
    <property type="match status" value="1"/>
</dbReference>
<protein>
    <submittedName>
        <fullName evidence="3">GED domain-containing protein</fullName>
    </submittedName>
</protein>
<dbReference type="SMART" id="SM00302">
    <property type="entry name" value="GED"/>
    <property type="match status" value="1"/>
</dbReference>
<dbReference type="InterPro" id="IPR003130">
    <property type="entry name" value="GED"/>
</dbReference>
<dbReference type="GO" id="GO:0006897">
    <property type="term" value="P:endocytosis"/>
    <property type="evidence" value="ECO:0007669"/>
    <property type="project" value="TreeGrafter"/>
</dbReference>
<dbReference type="GO" id="GO:0048312">
    <property type="term" value="P:intracellular distribution of mitochondria"/>
    <property type="evidence" value="ECO:0007669"/>
    <property type="project" value="TreeGrafter"/>
</dbReference>
<feature type="domain" description="GED" evidence="1">
    <location>
        <begin position="227"/>
        <end position="318"/>
    </location>
</feature>
<dbReference type="GO" id="GO:0016559">
    <property type="term" value="P:peroxisome fission"/>
    <property type="evidence" value="ECO:0007669"/>
    <property type="project" value="TreeGrafter"/>
</dbReference>
<sequence length="318" mass="36655">MDNINPTEGLNEKEILTTIRNAAGTRPALLVPENSFDFLVTKQLSRLEKPSIHCVDLIFEELLRIVNNCGFEMKEERKRFPRLYDRIDDILLRFLEPRVTETKAFVKKIVQVQLSYVNTKHPEFNNSELAKMLEELGKDLKEDEKETNAIHGQVWNPATPFVPKLPDIGILEPIVKPHSTKNSSPLFEVNQTVSSTFLGHGKLGVQTTRKIEESQRHPLTKRERRDQMLIEKLIKGYFAIIQKIIKDIIPKAIMHGIVNEVRENFRDELVKNLHKSADIDELVSESSATNDRRKRASHLLDDLNKADLILNKIRENTI</sequence>
<dbReference type="Pfam" id="PF02212">
    <property type="entry name" value="GED"/>
    <property type="match status" value="1"/>
</dbReference>
<dbReference type="GO" id="GO:0000266">
    <property type="term" value="P:mitochondrial fission"/>
    <property type="evidence" value="ECO:0007669"/>
    <property type="project" value="TreeGrafter"/>
</dbReference>
<evidence type="ECO:0000313" key="2">
    <source>
        <dbReference type="Proteomes" id="UP000887578"/>
    </source>
</evidence>
<keyword evidence="2" id="KW-1185">Reference proteome</keyword>
<organism evidence="2 3">
    <name type="scientific">Panagrolaimus davidi</name>
    <dbReference type="NCBI Taxonomy" id="227884"/>
    <lineage>
        <taxon>Eukaryota</taxon>
        <taxon>Metazoa</taxon>
        <taxon>Ecdysozoa</taxon>
        <taxon>Nematoda</taxon>
        <taxon>Chromadorea</taxon>
        <taxon>Rhabditida</taxon>
        <taxon>Tylenchina</taxon>
        <taxon>Panagrolaimomorpha</taxon>
        <taxon>Panagrolaimoidea</taxon>
        <taxon>Panagrolaimidae</taxon>
        <taxon>Panagrolaimus</taxon>
    </lineage>
</organism>
<proteinExistence type="predicted"/>
<dbReference type="Gene3D" id="1.20.120.1240">
    <property type="entry name" value="Dynamin, middle domain"/>
    <property type="match status" value="1"/>
</dbReference>
<dbReference type="GO" id="GO:0016020">
    <property type="term" value="C:membrane"/>
    <property type="evidence" value="ECO:0007669"/>
    <property type="project" value="TreeGrafter"/>
</dbReference>
<accession>A0A914PQ52</accession>
<dbReference type="InterPro" id="IPR000375">
    <property type="entry name" value="Dynamin_stalk"/>
</dbReference>
<dbReference type="GO" id="GO:0005525">
    <property type="term" value="F:GTP binding"/>
    <property type="evidence" value="ECO:0007669"/>
    <property type="project" value="InterPro"/>
</dbReference>
<dbReference type="GO" id="GO:0005874">
    <property type="term" value="C:microtubule"/>
    <property type="evidence" value="ECO:0007669"/>
    <property type="project" value="TreeGrafter"/>
</dbReference>
<dbReference type="PANTHER" id="PTHR11566">
    <property type="entry name" value="DYNAMIN"/>
    <property type="match status" value="1"/>
</dbReference>
<dbReference type="PANTHER" id="PTHR11566:SF21">
    <property type="entry name" value="DYNAMIN RELATED PROTEIN 1, ISOFORM A"/>
    <property type="match status" value="1"/>
</dbReference>
<dbReference type="GO" id="GO:0008017">
    <property type="term" value="F:microtubule binding"/>
    <property type="evidence" value="ECO:0007669"/>
    <property type="project" value="TreeGrafter"/>
</dbReference>
<name>A0A914PQ52_9BILA</name>
<dbReference type="AlphaFoldDB" id="A0A914PQ52"/>
<reference evidence="3" key="1">
    <citation type="submission" date="2022-11" db="UniProtKB">
        <authorList>
            <consortium name="WormBaseParasite"/>
        </authorList>
    </citation>
    <scope>IDENTIFICATION</scope>
</reference>
<dbReference type="GO" id="GO:0005737">
    <property type="term" value="C:cytoplasm"/>
    <property type="evidence" value="ECO:0007669"/>
    <property type="project" value="TreeGrafter"/>
</dbReference>
<evidence type="ECO:0000313" key="3">
    <source>
        <dbReference type="WBParaSite" id="PDA_v2.g18227.t1"/>
    </source>
</evidence>
<dbReference type="GO" id="GO:0003924">
    <property type="term" value="F:GTPase activity"/>
    <property type="evidence" value="ECO:0007669"/>
    <property type="project" value="InterPro"/>
</dbReference>